<keyword evidence="6 7" id="KW-0472">Membrane</keyword>
<dbReference type="PANTHER" id="PTHR33567:SF3">
    <property type="entry name" value="CHROMATE ION TRANSPORTER (EUROFUNG)"/>
    <property type="match status" value="1"/>
</dbReference>
<gene>
    <name evidence="8" type="primary">chrA</name>
    <name evidence="8" type="ORF">HGP29_07675</name>
</gene>
<feature type="transmembrane region" description="Helical" evidence="7">
    <location>
        <begin position="143"/>
        <end position="175"/>
    </location>
</feature>
<evidence type="ECO:0000256" key="2">
    <source>
        <dbReference type="ARBA" id="ARBA00005262"/>
    </source>
</evidence>
<dbReference type="PANTHER" id="PTHR33567">
    <property type="entry name" value="CHROMATE ION TRANSPORTER (EUROFUNG)"/>
    <property type="match status" value="1"/>
</dbReference>
<feature type="transmembrane region" description="Helical" evidence="7">
    <location>
        <begin position="276"/>
        <end position="297"/>
    </location>
</feature>
<evidence type="ECO:0000313" key="9">
    <source>
        <dbReference type="Proteomes" id="UP000585050"/>
    </source>
</evidence>
<dbReference type="PIRSF" id="PIRSF004810">
    <property type="entry name" value="ChrA"/>
    <property type="match status" value="1"/>
</dbReference>
<comment type="caution">
    <text evidence="8">The sequence shown here is derived from an EMBL/GenBank/DDBJ whole genome shotgun (WGS) entry which is preliminary data.</text>
</comment>
<evidence type="ECO:0000256" key="4">
    <source>
        <dbReference type="ARBA" id="ARBA00022692"/>
    </source>
</evidence>
<feature type="transmembrane region" description="Helical" evidence="7">
    <location>
        <begin position="212"/>
        <end position="230"/>
    </location>
</feature>
<dbReference type="InterPro" id="IPR014047">
    <property type="entry name" value="Chr_Tranpt_l_chain"/>
</dbReference>
<dbReference type="Proteomes" id="UP000585050">
    <property type="component" value="Unassembled WGS sequence"/>
</dbReference>
<accession>A0A7X8XV69</accession>
<dbReference type="GO" id="GO:0005886">
    <property type="term" value="C:plasma membrane"/>
    <property type="evidence" value="ECO:0007669"/>
    <property type="project" value="UniProtKB-SubCell"/>
</dbReference>
<dbReference type="AlphaFoldDB" id="A0A7X8XV69"/>
<name>A0A7X8XV69_9BACT</name>
<reference evidence="8 9" key="1">
    <citation type="submission" date="2020-04" db="EMBL/GenBank/DDBJ databases">
        <title>Flammeovirga sp. SR4, a novel species isolated from seawater.</title>
        <authorList>
            <person name="Wang X."/>
        </authorList>
    </citation>
    <scope>NUCLEOTIDE SEQUENCE [LARGE SCALE GENOMIC DNA]</scope>
    <source>
        <strain evidence="8 9">SR4</strain>
    </source>
</reference>
<feature type="transmembrane region" description="Helical" evidence="7">
    <location>
        <begin position="309"/>
        <end position="328"/>
    </location>
</feature>
<dbReference type="InterPro" id="IPR003370">
    <property type="entry name" value="Chromate_transpt"/>
</dbReference>
<feature type="transmembrane region" description="Helical" evidence="7">
    <location>
        <begin position="12"/>
        <end position="32"/>
    </location>
</feature>
<dbReference type="EMBL" id="JABAIL010000002">
    <property type="protein sequence ID" value="NLR91082.1"/>
    <property type="molecule type" value="Genomic_DNA"/>
</dbReference>
<feature type="transmembrane region" description="Helical" evidence="7">
    <location>
        <begin position="75"/>
        <end position="99"/>
    </location>
</feature>
<evidence type="ECO:0000256" key="5">
    <source>
        <dbReference type="ARBA" id="ARBA00022989"/>
    </source>
</evidence>
<protein>
    <submittedName>
        <fullName evidence="8">Chromate efflux transporter</fullName>
    </submittedName>
</protein>
<dbReference type="NCBIfam" id="TIGR00937">
    <property type="entry name" value="2A51"/>
    <property type="match status" value="1"/>
</dbReference>
<keyword evidence="4 7" id="KW-0812">Transmembrane</keyword>
<evidence type="ECO:0000313" key="8">
    <source>
        <dbReference type="EMBL" id="NLR91082.1"/>
    </source>
</evidence>
<comment type="subcellular location">
    <subcellularLocation>
        <location evidence="1">Cell membrane</location>
        <topology evidence="1">Multi-pass membrane protein</topology>
    </subcellularLocation>
</comment>
<organism evidence="8 9">
    <name type="scientific">Flammeovirga agarivorans</name>
    <dbReference type="NCBI Taxonomy" id="2726742"/>
    <lineage>
        <taxon>Bacteria</taxon>
        <taxon>Pseudomonadati</taxon>
        <taxon>Bacteroidota</taxon>
        <taxon>Cytophagia</taxon>
        <taxon>Cytophagales</taxon>
        <taxon>Flammeovirgaceae</taxon>
        <taxon>Flammeovirga</taxon>
    </lineage>
</organism>
<sequence>MNQLNKLSEVAAVMFKLGCFAFGGPAAHIAMLEEEIVEKRKWITQEHFLDLIGATNLIPGPNSTEMVMHAGHERAGILGLIVAGLCFIFPAVVITGFLGFLYVEYGQTPNIAPFILGIKPAVLSVIIAAIFKLGKKAIKTKELGFIGAITLILSLLGVDEIISLLGTGLLGIIYFSFKEKKKIKQSFQPLLLSSISLPTIQTISGSTIFFKFLKVGTVLYGSGYVLFAYLDAELVQQGFLSQQELMDAIAMGQFTPGPVLSTATFIGYQLGGFQGAILATLGIFTPSFILVIALNPLIPKLRNNKKVGYFLDSVNVAAVALMISVLLSMCKASLVDWQSIIIACLSLFVTFKVKKANAMHVILGGAVLGYLLQLI</sequence>
<comment type="similarity">
    <text evidence="2">Belongs to the chromate ion transporter (CHR) (TC 2.A.51) family.</text>
</comment>
<evidence type="ECO:0000256" key="7">
    <source>
        <dbReference type="SAM" id="Phobius"/>
    </source>
</evidence>
<keyword evidence="5 7" id="KW-1133">Transmembrane helix</keyword>
<keyword evidence="9" id="KW-1185">Reference proteome</keyword>
<keyword evidence="3" id="KW-1003">Cell membrane</keyword>
<proteinExistence type="inferred from homology"/>
<dbReference type="GO" id="GO:0015109">
    <property type="term" value="F:chromate transmembrane transporter activity"/>
    <property type="evidence" value="ECO:0007669"/>
    <property type="project" value="InterPro"/>
</dbReference>
<dbReference type="Pfam" id="PF02417">
    <property type="entry name" value="Chromate_transp"/>
    <property type="match status" value="2"/>
</dbReference>
<evidence type="ECO:0000256" key="3">
    <source>
        <dbReference type="ARBA" id="ARBA00022475"/>
    </source>
</evidence>
<evidence type="ECO:0000256" key="6">
    <source>
        <dbReference type="ARBA" id="ARBA00023136"/>
    </source>
</evidence>
<feature type="transmembrane region" description="Helical" evidence="7">
    <location>
        <begin position="334"/>
        <end position="351"/>
    </location>
</feature>
<feature type="transmembrane region" description="Helical" evidence="7">
    <location>
        <begin position="111"/>
        <end position="131"/>
    </location>
</feature>
<evidence type="ECO:0000256" key="1">
    <source>
        <dbReference type="ARBA" id="ARBA00004651"/>
    </source>
</evidence>